<name>A0A2S1SE00_9FLAO</name>
<dbReference type="EMBL" id="CP029187">
    <property type="protein sequence ID" value="AWI24628.1"/>
    <property type="molecule type" value="Genomic_DNA"/>
</dbReference>
<evidence type="ECO:0000259" key="1">
    <source>
        <dbReference type="PROSITE" id="PS50943"/>
    </source>
</evidence>
<evidence type="ECO:0000313" key="3">
    <source>
        <dbReference type="Proteomes" id="UP000244937"/>
    </source>
</evidence>
<dbReference type="InterPro" id="IPR001387">
    <property type="entry name" value="Cro/C1-type_HTH"/>
</dbReference>
<accession>A0A2S1SE00</accession>
<dbReference type="SUPFAM" id="SSF47413">
    <property type="entry name" value="lambda repressor-like DNA-binding domains"/>
    <property type="match status" value="1"/>
</dbReference>
<dbReference type="GO" id="GO:0003677">
    <property type="term" value="F:DNA binding"/>
    <property type="evidence" value="ECO:0007669"/>
    <property type="project" value="InterPro"/>
</dbReference>
<reference evidence="2 3" key="1">
    <citation type="submission" date="2018-05" db="EMBL/GenBank/DDBJ databases">
        <title>Genome sequencing of Flavobacterium sp. HYN0049.</title>
        <authorList>
            <person name="Yi H."/>
            <person name="Baek C."/>
        </authorList>
    </citation>
    <scope>NUCLEOTIDE SEQUENCE [LARGE SCALE GENOMIC DNA]</scope>
    <source>
        <strain evidence="2 3">HYN0049</strain>
    </source>
</reference>
<dbReference type="InterPro" id="IPR010982">
    <property type="entry name" value="Lambda_DNA-bd_dom_sf"/>
</dbReference>
<dbReference type="AlphaFoldDB" id="A0A2S1SE00"/>
<protein>
    <recommendedName>
        <fullName evidence="1">HTH cro/C1-type domain-containing protein</fullName>
    </recommendedName>
</protein>
<dbReference type="PROSITE" id="PS50943">
    <property type="entry name" value="HTH_CROC1"/>
    <property type="match status" value="1"/>
</dbReference>
<keyword evidence="3" id="KW-1185">Reference proteome</keyword>
<sequence length="123" mass="13936">MRKVKRGTLNPGQSSLVLDIRPAILSRGITHPTAFLQKLGINPNSVSKLLKGEACQINLIQLTKICTALRCEPNHLFARRDLHLDKDHPLMNLPQHRPVPDMMSVEEFLSKKSVEEVRRLLGR</sequence>
<gene>
    <name evidence="2" type="ORF">HYN49_01270</name>
</gene>
<dbReference type="Proteomes" id="UP000244937">
    <property type="component" value="Chromosome"/>
</dbReference>
<feature type="domain" description="HTH cro/C1-type" evidence="1">
    <location>
        <begin position="38"/>
        <end position="76"/>
    </location>
</feature>
<organism evidence="2 3">
    <name type="scientific">Flavobacterium pallidum</name>
    <dbReference type="NCBI Taxonomy" id="2172098"/>
    <lineage>
        <taxon>Bacteria</taxon>
        <taxon>Pseudomonadati</taxon>
        <taxon>Bacteroidota</taxon>
        <taxon>Flavobacteriia</taxon>
        <taxon>Flavobacteriales</taxon>
        <taxon>Flavobacteriaceae</taxon>
        <taxon>Flavobacterium</taxon>
    </lineage>
</organism>
<dbReference type="Pfam" id="PF13443">
    <property type="entry name" value="HTH_26"/>
    <property type="match status" value="1"/>
</dbReference>
<proteinExistence type="predicted"/>
<dbReference type="KEGG" id="fpal:HYN49_01270"/>
<evidence type="ECO:0000313" key="2">
    <source>
        <dbReference type="EMBL" id="AWI24628.1"/>
    </source>
</evidence>
<dbReference type="OrthoDB" id="9805309at2"/>
<dbReference type="RefSeq" id="WP_108902427.1">
    <property type="nucleotide sequence ID" value="NZ_CP029187.1"/>
</dbReference>